<dbReference type="Proteomes" id="UP001497382">
    <property type="component" value="Unassembled WGS sequence"/>
</dbReference>
<name>A0AAV2BZE7_9ARAC</name>
<comment type="caution">
    <text evidence="1">The sequence shown here is derived from an EMBL/GenBank/DDBJ whole genome shotgun (WGS) entry which is preliminary data.</text>
</comment>
<reference evidence="1 2" key="1">
    <citation type="submission" date="2024-04" db="EMBL/GenBank/DDBJ databases">
        <authorList>
            <person name="Rising A."/>
            <person name="Reimegard J."/>
            <person name="Sonavane S."/>
            <person name="Akerstrom W."/>
            <person name="Nylinder S."/>
            <person name="Hedman E."/>
            <person name="Kallberg Y."/>
        </authorList>
    </citation>
    <scope>NUCLEOTIDE SEQUENCE [LARGE SCALE GENOMIC DNA]</scope>
</reference>
<organism evidence="1 2">
    <name type="scientific">Larinioides sclopetarius</name>
    <dbReference type="NCBI Taxonomy" id="280406"/>
    <lineage>
        <taxon>Eukaryota</taxon>
        <taxon>Metazoa</taxon>
        <taxon>Ecdysozoa</taxon>
        <taxon>Arthropoda</taxon>
        <taxon>Chelicerata</taxon>
        <taxon>Arachnida</taxon>
        <taxon>Araneae</taxon>
        <taxon>Araneomorphae</taxon>
        <taxon>Entelegynae</taxon>
        <taxon>Araneoidea</taxon>
        <taxon>Araneidae</taxon>
        <taxon>Larinioides</taxon>
    </lineage>
</organism>
<gene>
    <name evidence="1" type="ORF">LARSCL_LOCUS22336</name>
</gene>
<dbReference type="AlphaFoldDB" id="A0AAV2BZE7"/>
<proteinExistence type="predicted"/>
<accession>A0AAV2BZE7</accession>
<keyword evidence="2" id="KW-1185">Reference proteome</keyword>
<evidence type="ECO:0000313" key="1">
    <source>
        <dbReference type="EMBL" id="CAL1301131.1"/>
    </source>
</evidence>
<protein>
    <submittedName>
        <fullName evidence="1">Uncharacterized protein</fullName>
    </submittedName>
</protein>
<sequence length="98" mass="11210">MQNPQSMSSAEHIQLKKQLGAISQYDESSSKKSELLLDISKLEKYKEGIVKKIKNQDEVIRKASRQKIGYNRKIVGIDGEIKRIRGLIDDMSNKMDLC</sequence>
<evidence type="ECO:0000313" key="2">
    <source>
        <dbReference type="Proteomes" id="UP001497382"/>
    </source>
</evidence>
<dbReference type="EMBL" id="CAXIEN010000625">
    <property type="protein sequence ID" value="CAL1301131.1"/>
    <property type="molecule type" value="Genomic_DNA"/>
</dbReference>